<comment type="similarity">
    <text evidence="3">In the N-terminal section; belongs to the AAA ATPase family.</text>
</comment>
<dbReference type="InterPro" id="IPR003959">
    <property type="entry name" value="ATPase_AAA_core"/>
</dbReference>
<evidence type="ECO:0000259" key="5">
    <source>
        <dbReference type="Pfam" id="PF17862"/>
    </source>
</evidence>
<dbReference type="GO" id="GO:0006508">
    <property type="term" value="P:proteolysis"/>
    <property type="evidence" value="ECO:0007669"/>
    <property type="project" value="TreeGrafter"/>
</dbReference>
<gene>
    <name evidence="6" type="ORF">C5167_021392</name>
</gene>
<dbReference type="FunFam" id="1.10.8.60:FF:000001">
    <property type="entry name" value="ATP-dependent zinc metalloprotease FtsH"/>
    <property type="match status" value="1"/>
</dbReference>
<keyword evidence="7" id="KW-1185">Reference proteome</keyword>
<dbReference type="Gene3D" id="1.10.8.60">
    <property type="match status" value="1"/>
</dbReference>
<evidence type="ECO:0000256" key="3">
    <source>
        <dbReference type="ARBA" id="ARBA00010550"/>
    </source>
</evidence>
<name>A0A4Y7IZP3_PAPSO</name>
<proteinExistence type="inferred from homology"/>
<protein>
    <recommendedName>
        <fullName evidence="8">ATPase AAA-type core domain-containing protein</fullName>
    </recommendedName>
</protein>
<dbReference type="Gene3D" id="3.40.50.300">
    <property type="entry name" value="P-loop containing nucleotide triphosphate hydrolases"/>
    <property type="match status" value="1"/>
</dbReference>
<dbReference type="AlphaFoldDB" id="A0A4Y7IZP3"/>
<feature type="domain" description="AAA ATPase AAA+ lid" evidence="5">
    <location>
        <begin position="111"/>
        <end position="154"/>
    </location>
</feature>
<dbReference type="InterPro" id="IPR027417">
    <property type="entry name" value="P-loop_NTPase"/>
</dbReference>
<dbReference type="Proteomes" id="UP000316621">
    <property type="component" value="Chromosome 2"/>
</dbReference>
<dbReference type="Pfam" id="PF17862">
    <property type="entry name" value="AAA_lid_3"/>
    <property type="match status" value="1"/>
</dbReference>
<dbReference type="PANTHER" id="PTHR23076">
    <property type="entry name" value="METALLOPROTEASE M41 FTSH"/>
    <property type="match status" value="1"/>
</dbReference>
<evidence type="ECO:0000313" key="6">
    <source>
        <dbReference type="EMBL" id="RZC52968.1"/>
    </source>
</evidence>
<evidence type="ECO:0000256" key="1">
    <source>
        <dbReference type="ARBA" id="ARBA00001947"/>
    </source>
</evidence>
<evidence type="ECO:0000256" key="2">
    <source>
        <dbReference type="ARBA" id="ARBA00010044"/>
    </source>
</evidence>
<organism evidence="6 7">
    <name type="scientific">Papaver somniferum</name>
    <name type="common">Opium poppy</name>
    <dbReference type="NCBI Taxonomy" id="3469"/>
    <lineage>
        <taxon>Eukaryota</taxon>
        <taxon>Viridiplantae</taxon>
        <taxon>Streptophyta</taxon>
        <taxon>Embryophyta</taxon>
        <taxon>Tracheophyta</taxon>
        <taxon>Spermatophyta</taxon>
        <taxon>Magnoliopsida</taxon>
        <taxon>Ranunculales</taxon>
        <taxon>Papaveraceae</taxon>
        <taxon>Papaveroideae</taxon>
        <taxon>Papaver</taxon>
    </lineage>
</organism>
<comment type="cofactor">
    <cofactor evidence="1">
        <name>Zn(2+)</name>
        <dbReference type="ChEBI" id="CHEBI:29105"/>
    </cofactor>
</comment>
<dbReference type="GO" id="GO:0016887">
    <property type="term" value="F:ATP hydrolysis activity"/>
    <property type="evidence" value="ECO:0007669"/>
    <property type="project" value="InterPro"/>
</dbReference>
<feature type="domain" description="ATPase AAA-type core" evidence="4">
    <location>
        <begin position="1"/>
        <end position="106"/>
    </location>
</feature>
<dbReference type="GO" id="GO:0005524">
    <property type="term" value="F:ATP binding"/>
    <property type="evidence" value="ECO:0007669"/>
    <property type="project" value="InterPro"/>
</dbReference>
<accession>A0A4Y7IZP3</accession>
<dbReference type="GO" id="GO:0045037">
    <property type="term" value="P:protein import into chloroplast stroma"/>
    <property type="evidence" value="ECO:0007669"/>
    <property type="project" value="TreeGrafter"/>
</dbReference>
<dbReference type="SUPFAM" id="SSF52540">
    <property type="entry name" value="P-loop containing nucleoside triphosphate hydrolases"/>
    <property type="match status" value="1"/>
</dbReference>
<sequence>MLARTVAGEAGVPFFFKSLSEFEEQWIGVGARRVRDLFVAAKKCSPCIIFIDEIDSFGGQRNPRDFKYANATLNQFLVELDGFQQNDGIIFIAATNFPEFLDKALVPQGKDVDPSIIARGTPGFSGADLANLVNVAALKAAKEDPKAVSMTELEYAKDKIMMGSERKSAVISDES</sequence>
<dbReference type="InterPro" id="IPR041569">
    <property type="entry name" value="AAA_lid_3"/>
</dbReference>
<dbReference type="Pfam" id="PF00004">
    <property type="entry name" value="AAA"/>
    <property type="match status" value="1"/>
</dbReference>
<dbReference type="EMBL" id="CM010716">
    <property type="protein sequence ID" value="RZC52968.1"/>
    <property type="molecule type" value="Genomic_DNA"/>
</dbReference>
<dbReference type="GO" id="GO:0009507">
    <property type="term" value="C:chloroplast"/>
    <property type="evidence" value="ECO:0007669"/>
    <property type="project" value="TreeGrafter"/>
</dbReference>
<evidence type="ECO:0008006" key="8">
    <source>
        <dbReference type="Google" id="ProtNLM"/>
    </source>
</evidence>
<evidence type="ECO:0000259" key="4">
    <source>
        <dbReference type="Pfam" id="PF00004"/>
    </source>
</evidence>
<dbReference type="GO" id="GO:0004176">
    <property type="term" value="F:ATP-dependent peptidase activity"/>
    <property type="evidence" value="ECO:0007669"/>
    <property type="project" value="TreeGrafter"/>
</dbReference>
<dbReference type="Gramene" id="RZC52968">
    <property type="protein sequence ID" value="RZC52968"/>
    <property type="gene ID" value="C5167_021392"/>
</dbReference>
<reference evidence="6 7" key="1">
    <citation type="journal article" date="2018" name="Science">
        <title>The opium poppy genome and morphinan production.</title>
        <authorList>
            <person name="Guo L."/>
            <person name="Winzer T."/>
            <person name="Yang X."/>
            <person name="Li Y."/>
            <person name="Ning Z."/>
            <person name="He Z."/>
            <person name="Teodor R."/>
            <person name="Lu Y."/>
            <person name="Bowser T.A."/>
            <person name="Graham I.A."/>
            <person name="Ye K."/>
        </authorList>
    </citation>
    <scope>NUCLEOTIDE SEQUENCE [LARGE SCALE GENOMIC DNA]</scope>
    <source>
        <strain evidence="7">cv. HN1</strain>
        <tissue evidence="6">Leaves</tissue>
    </source>
</reference>
<dbReference type="PANTHER" id="PTHR23076:SF37">
    <property type="entry name" value="ATP-DEPENDENT ZINC METALLOPROTEASE FTSH 4, MITOCHONDRIAL"/>
    <property type="match status" value="1"/>
</dbReference>
<evidence type="ECO:0000313" key="7">
    <source>
        <dbReference type="Proteomes" id="UP000316621"/>
    </source>
</evidence>
<comment type="similarity">
    <text evidence="2">In the C-terminal section; belongs to the peptidase M41 family.</text>
</comment>
<dbReference type="STRING" id="3469.A0A4Y7IZP3"/>